<dbReference type="PANTHER" id="PTHR22710:SF2">
    <property type="entry name" value="X-RAY RADIATION RESISTANCE-ASSOCIATED PROTEIN 1"/>
    <property type="match status" value="1"/>
</dbReference>
<comment type="subcellular location">
    <subcellularLocation>
        <location evidence="1">Cytoplasm</location>
    </subcellularLocation>
</comment>
<dbReference type="PANTHER" id="PTHR22710">
    <property type="entry name" value="X-RAY RADIATION RESISTANCE ASSOCIATED PROTEIN 1 XRRA1"/>
    <property type="match status" value="1"/>
</dbReference>
<keyword evidence="2" id="KW-0963">Cytoplasm</keyword>
<dbReference type="InterPro" id="IPR025875">
    <property type="entry name" value="Leu-rich_rpt_4"/>
</dbReference>
<reference evidence="6 7" key="1">
    <citation type="submission" date="2019-04" db="EMBL/GenBank/DDBJ databases">
        <title>Chromosome genome assembly for Takifugu flavidus.</title>
        <authorList>
            <person name="Xiao S."/>
        </authorList>
    </citation>
    <scope>NUCLEOTIDE SEQUENCE [LARGE SCALE GENOMIC DNA]</scope>
    <source>
        <strain evidence="6">HTHZ2018</strain>
        <tissue evidence="6">Muscle</tissue>
    </source>
</reference>
<evidence type="ECO:0000256" key="4">
    <source>
        <dbReference type="ARBA" id="ARBA00022737"/>
    </source>
</evidence>
<organism evidence="6 7">
    <name type="scientific">Takifugu flavidus</name>
    <name type="common">sansaifugu</name>
    <dbReference type="NCBI Taxonomy" id="433684"/>
    <lineage>
        <taxon>Eukaryota</taxon>
        <taxon>Metazoa</taxon>
        <taxon>Chordata</taxon>
        <taxon>Craniata</taxon>
        <taxon>Vertebrata</taxon>
        <taxon>Euteleostomi</taxon>
        <taxon>Actinopterygii</taxon>
        <taxon>Neopterygii</taxon>
        <taxon>Teleostei</taxon>
        <taxon>Neoteleostei</taxon>
        <taxon>Acanthomorphata</taxon>
        <taxon>Eupercaria</taxon>
        <taxon>Tetraodontiformes</taxon>
        <taxon>Tetradontoidea</taxon>
        <taxon>Tetraodontidae</taxon>
        <taxon>Takifugu</taxon>
    </lineage>
</organism>
<dbReference type="PROSITE" id="PS51450">
    <property type="entry name" value="LRR"/>
    <property type="match status" value="1"/>
</dbReference>
<comment type="caution">
    <text evidence="6">The sequence shown here is derived from an EMBL/GenBank/DDBJ whole genome shotgun (WGS) entry which is preliminary data.</text>
</comment>
<dbReference type="GO" id="GO:0005634">
    <property type="term" value="C:nucleus"/>
    <property type="evidence" value="ECO:0007669"/>
    <property type="project" value="TreeGrafter"/>
</dbReference>
<keyword evidence="7" id="KW-1185">Reference proteome</keyword>
<feature type="region of interest" description="Disordered" evidence="5">
    <location>
        <begin position="384"/>
        <end position="407"/>
    </location>
</feature>
<dbReference type="EMBL" id="RHFK02000006">
    <property type="protein sequence ID" value="TWW74797.1"/>
    <property type="molecule type" value="Genomic_DNA"/>
</dbReference>
<dbReference type="Pfam" id="PF13855">
    <property type="entry name" value="LRR_8"/>
    <property type="match status" value="1"/>
</dbReference>
<evidence type="ECO:0000256" key="1">
    <source>
        <dbReference type="ARBA" id="ARBA00004496"/>
    </source>
</evidence>
<evidence type="ECO:0000256" key="5">
    <source>
        <dbReference type="SAM" id="MobiDB-lite"/>
    </source>
</evidence>
<evidence type="ECO:0000313" key="7">
    <source>
        <dbReference type="Proteomes" id="UP000324091"/>
    </source>
</evidence>
<name>A0A5C6P9F1_9TELE</name>
<dbReference type="Pfam" id="PF12799">
    <property type="entry name" value="LRR_4"/>
    <property type="match status" value="1"/>
</dbReference>
<dbReference type="Proteomes" id="UP000324091">
    <property type="component" value="Chromosome 14"/>
</dbReference>
<dbReference type="SMART" id="SM00369">
    <property type="entry name" value="LRR_TYP"/>
    <property type="match status" value="5"/>
</dbReference>
<accession>A0A5C6P9F1</accession>
<keyword evidence="4" id="KW-0677">Repeat</keyword>
<dbReference type="Gene3D" id="3.80.10.10">
    <property type="entry name" value="Ribonuclease Inhibitor"/>
    <property type="match status" value="2"/>
</dbReference>
<dbReference type="AlphaFoldDB" id="A0A5C6P9F1"/>
<dbReference type="InterPro" id="IPR032675">
    <property type="entry name" value="LRR_dom_sf"/>
</dbReference>
<dbReference type="GO" id="GO:0005737">
    <property type="term" value="C:cytoplasm"/>
    <property type="evidence" value="ECO:0007669"/>
    <property type="project" value="UniProtKB-SubCell"/>
</dbReference>
<gene>
    <name evidence="6" type="ORF">D4764_14G0008000</name>
</gene>
<evidence type="ECO:0000313" key="6">
    <source>
        <dbReference type="EMBL" id="TWW74797.1"/>
    </source>
</evidence>
<dbReference type="InterPro" id="IPR001611">
    <property type="entry name" value="Leu-rich_rpt"/>
</dbReference>
<evidence type="ECO:0000256" key="3">
    <source>
        <dbReference type="ARBA" id="ARBA00022614"/>
    </source>
</evidence>
<dbReference type="InterPro" id="IPR003591">
    <property type="entry name" value="Leu-rich_rpt_typical-subtyp"/>
</dbReference>
<feature type="region of interest" description="Disordered" evidence="5">
    <location>
        <begin position="472"/>
        <end position="510"/>
    </location>
</feature>
<protein>
    <submittedName>
        <fullName evidence="6">X-ray radiation resistance-associated protein 1</fullName>
    </submittedName>
</protein>
<keyword evidence="3" id="KW-0433">Leucine-rich repeat</keyword>
<feature type="compositionally biased region" description="Basic and acidic residues" evidence="5">
    <location>
        <begin position="387"/>
        <end position="407"/>
    </location>
</feature>
<proteinExistence type="predicted"/>
<evidence type="ECO:0000256" key="2">
    <source>
        <dbReference type="ARBA" id="ARBA00022490"/>
    </source>
</evidence>
<dbReference type="SUPFAM" id="SSF52058">
    <property type="entry name" value="L domain-like"/>
    <property type="match status" value="1"/>
</dbReference>
<sequence>MNATSCHEERNFSIKCLPSRTARHRNNGAGHWLAAFRKAEEQKYKNLHQRRKPCRKFPTQRAEGRTLDGAFLLRLHCVDKPTDLCSVHISERNVNSVKAEELREFHNVAFIDASANSLSLDSLSCFLSLRELNLSLNGLKHMKFCAADFPHLQVLDLSYNSVSASSVAAVGRLPRLKVLHLTGNDLLHLPPNMGSSCHRATELRSPPEEGPEFPALEVLHLDDNRLTSGVFWSIKNLKRLKHLNLRGNCISEIPYLLPRGSFKSFIEECEYVFEERNPKERVRRLSQVCNWEGDRPLSGACLPLPELQILNLCDNKITQEEALLAVAGFPAIRELDICSNPLTSRRTREPPSLVQCLQHRLGITVKSSQSRRCHSGLLMIQNGRSDASIKRKPDSSTNKGREDAEQHPECVFLTQVNDIPQSEDRKSTHATCVTLRDCAVLMDAKPIPNLGIQAAVRMLEARLRNRNVYKDSKPKVDVPKPHRRREKSVLSDAKALPPIKPPKQRDQRAEDMMKEIRESTSRREVPLSEMGVSRQEALLLLRDMKTKYKRLYEKTMEEAAGSDGKGAERLGGFSTLFVLEQHLDVESSV</sequence>